<dbReference type="EMBL" id="SDHX01000002">
    <property type="protein sequence ID" value="RXK53650.1"/>
    <property type="molecule type" value="Genomic_DNA"/>
</dbReference>
<feature type="domain" description="HTH cro/C1-type" evidence="1">
    <location>
        <begin position="22"/>
        <end position="53"/>
    </location>
</feature>
<dbReference type="InterPro" id="IPR001387">
    <property type="entry name" value="Cro/C1-type_HTH"/>
</dbReference>
<evidence type="ECO:0000313" key="3">
    <source>
        <dbReference type="Proteomes" id="UP000290218"/>
    </source>
</evidence>
<dbReference type="Pfam" id="PF13560">
    <property type="entry name" value="HTH_31"/>
    <property type="match status" value="1"/>
</dbReference>
<evidence type="ECO:0000259" key="1">
    <source>
        <dbReference type="PROSITE" id="PS50943"/>
    </source>
</evidence>
<name>A0A4Q1C5E0_9BACT</name>
<dbReference type="AlphaFoldDB" id="A0A4Q1C5E0"/>
<dbReference type="RefSeq" id="WP_129049547.1">
    <property type="nucleotide sequence ID" value="NZ_SDHX01000002.1"/>
</dbReference>
<reference evidence="2 3" key="1">
    <citation type="submission" date="2019-01" db="EMBL/GenBank/DDBJ databases">
        <title>Lacunisphaera sp. strain TWA-58.</title>
        <authorList>
            <person name="Chen W.-M."/>
        </authorList>
    </citation>
    <scope>NUCLEOTIDE SEQUENCE [LARGE SCALE GENOMIC DNA]</scope>
    <source>
        <strain evidence="2 3">TWA-58</strain>
    </source>
</reference>
<comment type="caution">
    <text evidence="2">The sequence shown here is derived from an EMBL/GenBank/DDBJ whole genome shotgun (WGS) entry which is preliminary data.</text>
</comment>
<gene>
    <name evidence="2" type="ORF">ESB00_18350</name>
</gene>
<protein>
    <submittedName>
        <fullName evidence="2">XRE family transcriptional regulator</fullName>
    </submittedName>
</protein>
<dbReference type="GO" id="GO:0003677">
    <property type="term" value="F:DNA binding"/>
    <property type="evidence" value="ECO:0007669"/>
    <property type="project" value="InterPro"/>
</dbReference>
<proteinExistence type="predicted"/>
<keyword evidence="3" id="KW-1185">Reference proteome</keyword>
<dbReference type="SUPFAM" id="SSF47413">
    <property type="entry name" value="lambda repressor-like DNA-binding domains"/>
    <property type="match status" value="1"/>
</dbReference>
<sequence>MSSSPSLPLPAAHALRKLGRELALARRKRGISTDDMAARLFVSRDTLWRMERGDPKVATGTLATAAFILQLHDRLANLATPGDDTLGLNLDEQRLPKRIRRPQT</sequence>
<dbReference type="OrthoDB" id="8092542at2"/>
<dbReference type="InterPro" id="IPR010982">
    <property type="entry name" value="Lambda_DNA-bd_dom_sf"/>
</dbReference>
<accession>A0A4Q1C5E0</accession>
<dbReference type="Proteomes" id="UP000290218">
    <property type="component" value="Unassembled WGS sequence"/>
</dbReference>
<dbReference type="Gene3D" id="1.10.260.40">
    <property type="entry name" value="lambda repressor-like DNA-binding domains"/>
    <property type="match status" value="1"/>
</dbReference>
<evidence type="ECO:0000313" key="2">
    <source>
        <dbReference type="EMBL" id="RXK53650.1"/>
    </source>
</evidence>
<organism evidence="2 3">
    <name type="scientific">Oleiharenicola lentus</name>
    <dbReference type="NCBI Taxonomy" id="2508720"/>
    <lineage>
        <taxon>Bacteria</taxon>
        <taxon>Pseudomonadati</taxon>
        <taxon>Verrucomicrobiota</taxon>
        <taxon>Opitutia</taxon>
        <taxon>Opitutales</taxon>
        <taxon>Opitutaceae</taxon>
        <taxon>Oleiharenicola</taxon>
    </lineage>
</organism>
<dbReference type="PROSITE" id="PS50943">
    <property type="entry name" value="HTH_CROC1"/>
    <property type="match status" value="1"/>
</dbReference>
<dbReference type="CDD" id="cd00093">
    <property type="entry name" value="HTH_XRE"/>
    <property type="match status" value="1"/>
</dbReference>